<feature type="region of interest" description="Disordered" evidence="1">
    <location>
        <begin position="384"/>
        <end position="412"/>
    </location>
</feature>
<evidence type="ECO:0000313" key="2">
    <source>
        <dbReference type="EMBL" id="MFD1398650.1"/>
    </source>
</evidence>
<dbReference type="NCBIfam" id="TIGR01537">
    <property type="entry name" value="portal_HK97"/>
    <property type="match status" value="1"/>
</dbReference>
<keyword evidence="3" id="KW-1185">Reference proteome</keyword>
<evidence type="ECO:0000313" key="3">
    <source>
        <dbReference type="Proteomes" id="UP001597199"/>
    </source>
</evidence>
<dbReference type="EMBL" id="JBHTOA010000021">
    <property type="protein sequence ID" value="MFD1398650.1"/>
    <property type="molecule type" value="Genomic_DNA"/>
</dbReference>
<dbReference type="InterPro" id="IPR006427">
    <property type="entry name" value="Portal_HK97"/>
</dbReference>
<name>A0ABW4BFT1_9LACO</name>
<proteinExistence type="predicted"/>
<dbReference type="InterPro" id="IPR006944">
    <property type="entry name" value="Phage/GTA_portal"/>
</dbReference>
<evidence type="ECO:0000256" key="1">
    <source>
        <dbReference type="SAM" id="MobiDB-lite"/>
    </source>
</evidence>
<feature type="compositionally biased region" description="Polar residues" evidence="1">
    <location>
        <begin position="396"/>
        <end position="412"/>
    </location>
</feature>
<dbReference type="RefSeq" id="WP_204119778.1">
    <property type="nucleotide sequence ID" value="NZ_BOLV01000028.1"/>
</dbReference>
<accession>A0ABW4BFT1</accession>
<dbReference type="Pfam" id="PF04860">
    <property type="entry name" value="Phage_portal"/>
    <property type="match status" value="1"/>
</dbReference>
<reference evidence="3" key="1">
    <citation type="journal article" date="2019" name="Int. J. Syst. Evol. Microbiol.">
        <title>The Global Catalogue of Microorganisms (GCM) 10K type strain sequencing project: providing services to taxonomists for standard genome sequencing and annotation.</title>
        <authorList>
            <consortium name="The Broad Institute Genomics Platform"/>
            <consortium name="The Broad Institute Genome Sequencing Center for Infectious Disease"/>
            <person name="Wu L."/>
            <person name="Ma J."/>
        </authorList>
    </citation>
    <scope>NUCLEOTIDE SEQUENCE [LARGE SCALE GENOMIC DNA]</scope>
    <source>
        <strain evidence="3">CCM 9110</strain>
    </source>
</reference>
<protein>
    <submittedName>
        <fullName evidence="2">Phage portal protein</fullName>
    </submittedName>
</protein>
<sequence length="412" mass="46003">MFGLKRKAEKRSAPKIVQLGSPEWSELLNGSGYTRLADNADVQSAVNTIAELVSSMSIHLLENTDKGDKRVNNELSRLIDVSPSKGMTRKTWLTKIVRDLYLYGDGNSLCQIIAQPGSDYLSELRPLDMTNVSYIYDSQTADLHVRYGDKEMDSAQLVHFMINPDPRYPLIGRGFDTILKSTLENLAQAAKTKSVFMSGKYMPNIIIKVDSDSEALTSDEGRDEVKNKYIGHSDGLEPWVIPADLLEVQQVKPLTLQDIALNEGVEIDKKTVAGLFGVPAFLLGVGDFNREEYNNFVNTRIAGLGQMIAQALTRDVLISSDWYFRFNPRSLYQYDLSELINAGKEMVDRTSMRRNEWRGWVGLPPDDDMEDLITLENYVPTEKLGDQAKLKGGDSNGETNQSNENSGLPSGD</sequence>
<gene>
    <name evidence="2" type="ORF">ACFQ41_04965</name>
</gene>
<organism evidence="2 3">
    <name type="scientific">Lacticaseibacillus suilingensis</name>
    <dbReference type="NCBI Taxonomy" id="2799577"/>
    <lineage>
        <taxon>Bacteria</taxon>
        <taxon>Bacillati</taxon>
        <taxon>Bacillota</taxon>
        <taxon>Bacilli</taxon>
        <taxon>Lactobacillales</taxon>
        <taxon>Lactobacillaceae</taxon>
        <taxon>Lacticaseibacillus</taxon>
    </lineage>
</organism>
<comment type="caution">
    <text evidence="2">The sequence shown here is derived from an EMBL/GenBank/DDBJ whole genome shotgun (WGS) entry which is preliminary data.</text>
</comment>
<dbReference type="Proteomes" id="UP001597199">
    <property type="component" value="Unassembled WGS sequence"/>
</dbReference>